<name>A0ABV2A806_9GAMM</name>
<dbReference type="EMBL" id="JBEPIJ010000004">
    <property type="protein sequence ID" value="MES0873318.1"/>
    <property type="molecule type" value="Genomic_DNA"/>
</dbReference>
<reference evidence="2 3" key="1">
    <citation type="submission" date="2024-06" db="EMBL/GenBank/DDBJ databases">
        <authorList>
            <person name="Li Z."/>
            <person name="Jiang Y."/>
        </authorList>
    </citation>
    <scope>NUCLEOTIDE SEQUENCE [LARGE SCALE GENOMIC DNA]</scope>
    <source>
        <strain evidence="2 3">HSW-8</strain>
    </source>
</reference>
<sequence>MAPLIALAMSLGAPAATVPEVIEAGNEWLVAQASSQDRVDALGEQRRSLADEYRTVLREIEGLEAYNRQLERQLRLQGEEIAILDDSIAQATTVDRQILPLMLRMVSALEQFVALDIPFLPRERAERLQFVLEAIDRVDVTVAEKFRQVLEAYLIELEFGRTIEAYTGAVDVDGQKLEVDFLRVGRIGLYYQTLDGTQSARWDVDTKSWVKLPASDRNPIREAIRVARKLTAPNLLTLPLPTAGDAS</sequence>
<proteinExistence type="predicted"/>
<dbReference type="Proteomes" id="UP001465331">
    <property type="component" value="Unassembled WGS sequence"/>
</dbReference>
<dbReference type="InterPro" id="IPR016866">
    <property type="entry name" value="UCP028069"/>
</dbReference>
<evidence type="ECO:0000313" key="2">
    <source>
        <dbReference type="EMBL" id="MES0873318.1"/>
    </source>
</evidence>
<organism evidence="2 3">
    <name type="scientific">Sinimarinibacterium thermocellulolyticum</name>
    <dbReference type="NCBI Taxonomy" id="3170016"/>
    <lineage>
        <taxon>Bacteria</taxon>
        <taxon>Pseudomonadati</taxon>
        <taxon>Pseudomonadota</taxon>
        <taxon>Gammaproteobacteria</taxon>
        <taxon>Nevskiales</taxon>
        <taxon>Nevskiaceae</taxon>
        <taxon>Sinimarinibacterium</taxon>
    </lineage>
</organism>
<keyword evidence="1" id="KW-0175">Coiled coil</keyword>
<comment type="caution">
    <text evidence="2">The sequence shown here is derived from an EMBL/GenBank/DDBJ whole genome shotgun (WGS) entry which is preliminary data.</text>
</comment>
<evidence type="ECO:0000256" key="1">
    <source>
        <dbReference type="SAM" id="Coils"/>
    </source>
</evidence>
<keyword evidence="3" id="KW-1185">Reference proteome</keyword>
<gene>
    <name evidence="2" type="ORF">ABSH63_04725</name>
</gene>
<accession>A0ABV2A806</accession>
<feature type="coiled-coil region" evidence="1">
    <location>
        <begin position="53"/>
        <end position="80"/>
    </location>
</feature>
<dbReference type="PIRSF" id="PIRSF028069">
    <property type="entry name" value="UCP028069"/>
    <property type="match status" value="1"/>
</dbReference>
<protein>
    <submittedName>
        <fullName evidence="2">DUF3450 domain-containing protein</fullName>
    </submittedName>
</protein>
<evidence type="ECO:0000313" key="3">
    <source>
        <dbReference type="Proteomes" id="UP001465331"/>
    </source>
</evidence>
<dbReference type="Pfam" id="PF11932">
    <property type="entry name" value="DUF3450"/>
    <property type="match status" value="1"/>
</dbReference>